<dbReference type="PANTHER" id="PTHR19136:SF81">
    <property type="entry name" value="MOLYBDENUM COFACTOR GUANYLYLTRANSFERASE"/>
    <property type="match status" value="1"/>
</dbReference>
<feature type="domain" description="MobA-like NTP transferase" evidence="2">
    <location>
        <begin position="9"/>
        <end position="174"/>
    </location>
</feature>
<dbReference type="EMBL" id="FWXN01000011">
    <property type="protein sequence ID" value="SMC84306.1"/>
    <property type="molecule type" value="Genomic_DNA"/>
</dbReference>
<evidence type="ECO:0000313" key="4">
    <source>
        <dbReference type="Proteomes" id="UP000192634"/>
    </source>
</evidence>
<evidence type="ECO:0000256" key="1">
    <source>
        <dbReference type="ARBA" id="ARBA00022679"/>
    </source>
</evidence>
<dbReference type="GO" id="GO:0016779">
    <property type="term" value="F:nucleotidyltransferase activity"/>
    <property type="evidence" value="ECO:0007669"/>
    <property type="project" value="UniProtKB-ARBA"/>
</dbReference>
<dbReference type="OrthoDB" id="4408226at2"/>
<reference evidence="3 4" key="1">
    <citation type="submission" date="2017-04" db="EMBL/GenBank/DDBJ databases">
        <authorList>
            <person name="Afonso C.L."/>
            <person name="Miller P.J."/>
            <person name="Scott M.A."/>
            <person name="Spackman E."/>
            <person name="Goraichik I."/>
            <person name="Dimitrov K.M."/>
            <person name="Suarez D.L."/>
            <person name="Swayne D.E."/>
        </authorList>
    </citation>
    <scope>NUCLEOTIDE SEQUENCE [LARGE SCALE GENOMIC DNA]</scope>
    <source>
        <strain evidence="3 4">CGMCC 1.12511</strain>
    </source>
</reference>
<evidence type="ECO:0000313" key="3">
    <source>
        <dbReference type="EMBL" id="SMC84306.1"/>
    </source>
</evidence>
<dbReference type="Pfam" id="PF12804">
    <property type="entry name" value="NTP_transf_3"/>
    <property type="match status" value="1"/>
</dbReference>
<dbReference type="RefSeq" id="WP_143445594.1">
    <property type="nucleotide sequence ID" value="NZ_FWXN01000011.1"/>
</dbReference>
<dbReference type="PANTHER" id="PTHR19136">
    <property type="entry name" value="MOLYBDENUM COFACTOR GUANYLYLTRANSFERASE"/>
    <property type="match status" value="1"/>
</dbReference>
<accession>A0A1W2CGW5</accession>
<sequence length="220" mass="23499">MNDPAPFDAVILAGGTGSRLGGASKADLELDGQRLLDRVIVAVADAEAIAVVGDVAVPDGVHRTLEDPPRGGPVAGLAAGLSELDAAGSSAEWTLLASCDLANPLPALGRLLAAWSFAVRSEEVTTDEHDGWCLAEADDRPQWLLGIHRTSTLRRALERLGSPRDRSLRELFAESTLVTLPASRDDVADIDTWAELARWAERLEHPQDAPSESAQQEEER</sequence>
<dbReference type="Proteomes" id="UP000192634">
    <property type="component" value="Unassembled WGS sequence"/>
</dbReference>
<dbReference type="SUPFAM" id="SSF53448">
    <property type="entry name" value="Nucleotide-diphospho-sugar transferases"/>
    <property type="match status" value="1"/>
</dbReference>
<evidence type="ECO:0000259" key="2">
    <source>
        <dbReference type="Pfam" id="PF12804"/>
    </source>
</evidence>
<dbReference type="InterPro" id="IPR025877">
    <property type="entry name" value="MobA-like_NTP_Trfase"/>
</dbReference>
<organism evidence="3 4">
    <name type="scientific">Janibacter indicus</name>
    <dbReference type="NCBI Taxonomy" id="857417"/>
    <lineage>
        <taxon>Bacteria</taxon>
        <taxon>Bacillati</taxon>
        <taxon>Actinomycetota</taxon>
        <taxon>Actinomycetes</taxon>
        <taxon>Micrococcales</taxon>
        <taxon>Intrasporangiaceae</taxon>
        <taxon>Janibacter</taxon>
    </lineage>
</organism>
<name>A0A1W2CGW5_9MICO</name>
<keyword evidence="1" id="KW-0808">Transferase</keyword>
<dbReference type="AlphaFoldDB" id="A0A1W2CGW5"/>
<dbReference type="Gene3D" id="3.90.550.10">
    <property type="entry name" value="Spore Coat Polysaccharide Biosynthesis Protein SpsA, Chain A"/>
    <property type="match status" value="1"/>
</dbReference>
<dbReference type="InterPro" id="IPR029044">
    <property type="entry name" value="Nucleotide-diphossugar_trans"/>
</dbReference>
<proteinExistence type="predicted"/>
<protein>
    <submittedName>
        <fullName evidence="3">Molybdopterin-guanine dinucleotide biosynthesis protein A</fullName>
    </submittedName>
</protein>
<gene>
    <name evidence="3" type="ORF">SAMN06296429_111109</name>
</gene>